<accession>A0A6G4R427</accession>
<dbReference type="Pfam" id="PF13692">
    <property type="entry name" value="Glyco_trans_1_4"/>
    <property type="match status" value="1"/>
</dbReference>
<dbReference type="RefSeq" id="WP_165263132.1">
    <property type="nucleotide sequence ID" value="NZ_JAAKGT010000021.1"/>
</dbReference>
<dbReference type="AlphaFoldDB" id="A0A6G4R427"/>
<reference evidence="1" key="1">
    <citation type="submission" date="2020-02" db="EMBL/GenBank/DDBJ databases">
        <authorList>
            <person name="Gao J."/>
            <person name="Sun J."/>
        </authorList>
    </citation>
    <scope>NUCLEOTIDE SEQUENCE</scope>
    <source>
        <strain evidence="1">602-2</strain>
    </source>
</reference>
<protein>
    <submittedName>
        <fullName evidence="1">Glycosyltransferase family 4 protein</fullName>
    </submittedName>
</protein>
<organism evidence="1">
    <name type="scientific">Caulobacter sp. 602-2</name>
    <dbReference type="NCBI Taxonomy" id="2710887"/>
    <lineage>
        <taxon>Bacteria</taxon>
        <taxon>Pseudomonadati</taxon>
        <taxon>Pseudomonadota</taxon>
        <taxon>Alphaproteobacteria</taxon>
        <taxon>Caulobacterales</taxon>
        <taxon>Caulobacteraceae</taxon>
        <taxon>Caulobacter</taxon>
    </lineage>
</organism>
<proteinExistence type="predicted"/>
<dbReference type="SUPFAM" id="SSF53756">
    <property type="entry name" value="UDP-Glycosyltransferase/glycogen phosphorylase"/>
    <property type="match status" value="1"/>
</dbReference>
<gene>
    <name evidence="1" type="ORF">G5B46_23770</name>
</gene>
<evidence type="ECO:0000313" key="1">
    <source>
        <dbReference type="EMBL" id="NGM52640.1"/>
    </source>
</evidence>
<keyword evidence="1" id="KW-0808">Transferase</keyword>
<dbReference type="Gene3D" id="3.40.50.2000">
    <property type="entry name" value="Glycogen Phosphorylase B"/>
    <property type="match status" value="1"/>
</dbReference>
<comment type="caution">
    <text evidence="1">The sequence shown here is derived from an EMBL/GenBank/DDBJ whole genome shotgun (WGS) entry which is preliminary data.</text>
</comment>
<dbReference type="EMBL" id="JAAKGT010000021">
    <property type="protein sequence ID" value="NGM52640.1"/>
    <property type="molecule type" value="Genomic_DNA"/>
</dbReference>
<name>A0A6G4R427_9CAUL</name>
<dbReference type="GO" id="GO:0016740">
    <property type="term" value="F:transferase activity"/>
    <property type="evidence" value="ECO:0007669"/>
    <property type="project" value="UniProtKB-KW"/>
</dbReference>
<sequence length="406" mass="43779">MTVGKRTAAFICDEPPAPNQSGPSTYNHTILQGLIDLGYAVTVICTTRRFKAVVTRAPRVEAQVRYIHARQVGDLLVCVTPQAIARAGKAMLKTLAPKRGGGASAGEGDRVARIGRFLSPRERRAVAELIPADVDVLAVDTIFRAAPLEGWKGQARTVLVAHDVFYERSRSFAENGFKVLPMIERDAEAAIVGRFDCIVAINSSDQERLADLAPARPCVTILPTASSKPAALDGQAERPANQIFYLGTRAHHNVDGLRWFFDTVWDQVRARRPDAVLNLVGSICEDFRDERAGVVLHGRVDDLSSVAGRCAFAINPVRMGSGLKIKMVDCFNLGLGCVTTRVGAYGFPVGEAAPFAAVDGPEAFADAVVRWIDQPDLARQAGLDAVGYARLFRQEGATSALETVLA</sequence>